<dbReference type="Pfam" id="PF02932">
    <property type="entry name" value="Neur_chan_memb"/>
    <property type="match status" value="1"/>
</dbReference>
<feature type="region of interest" description="Disordered" evidence="1">
    <location>
        <begin position="190"/>
        <end position="209"/>
    </location>
</feature>
<protein>
    <recommendedName>
        <fullName evidence="3">Neurotransmitter-gated ion-channel transmembrane domain-containing protein</fullName>
    </recommendedName>
</protein>
<keyword evidence="5" id="KW-1185">Reference proteome</keyword>
<dbReference type="GO" id="GO:0016020">
    <property type="term" value="C:membrane"/>
    <property type="evidence" value="ECO:0007669"/>
    <property type="project" value="InterPro"/>
</dbReference>
<feature type="compositionally biased region" description="Polar residues" evidence="1">
    <location>
        <begin position="190"/>
        <end position="201"/>
    </location>
</feature>
<evidence type="ECO:0000313" key="5">
    <source>
        <dbReference type="Proteomes" id="UP000245119"/>
    </source>
</evidence>
<dbReference type="Gene3D" id="1.20.58.390">
    <property type="entry name" value="Neurotransmitter-gated ion-channel transmembrane domain"/>
    <property type="match status" value="2"/>
</dbReference>
<keyword evidence="2" id="KW-1133">Transmembrane helix</keyword>
<dbReference type="Proteomes" id="UP000245119">
    <property type="component" value="Linkage Group LG1"/>
</dbReference>
<dbReference type="InterPro" id="IPR006029">
    <property type="entry name" value="Neurotrans-gated_channel_TM"/>
</dbReference>
<keyword evidence="2" id="KW-0812">Transmembrane</keyword>
<dbReference type="AlphaFoldDB" id="A0A2T7PXU3"/>
<organism evidence="4 5">
    <name type="scientific">Pomacea canaliculata</name>
    <name type="common">Golden apple snail</name>
    <dbReference type="NCBI Taxonomy" id="400727"/>
    <lineage>
        <taxon>Eukaryota</taxon>
        <taxon>Metazoa</taxon>
        <taxon>Spiralia</taxon>
        <taxon>Lophotrochozoa</taxon>
        <taxon>Mollusca</taxon>
        <taxon>Gastropoda</taxon>
        <taxon>Caenogastropoda</taxon>
        <taxon>Architaenioglossa</taxon>
        <taxon>Ampullarioidea</taxon>
        <taxon>Ampullariidae</taxon>
        <taxon>Pomacea</taxon>
    </lineage>
</organism>
<evidence type="ECO:0000256" key="1">
    <source>
        <dbReference type="SAM" id="MobiDB-lite"/>
    </source>
</evidence>
<evidence type="ECO:0000313" key="4">
    <source>
        <dbReference type="EMBL" id="PVD38243.1"/>
    </source>
</evidence>
<feature type="domain" description="Neurotransmitter-gated ion-channel transmembrane" evidence="3">
    <location>
        <begin position="98"/>
        <end position="284"/>
    </location>
</feature>
<feature type="transmembrane region" description="Helical" evidence="2">
    <location>
        <begin position="96"/>
        <end position="121"/>
    </location>
</feature>
<dbReference type="OrthoDB" id="5975154at2759"/>
<dbReference type="EMBL" id="PZQS01000001">
    <property type="protein sequence ID" value="PVD38243.1"/>
    <property type="molecule type" value="Genomic_DNA"/>
</dbReference>
<dbReference type="GO" id="GO:0006811">
    <property type="term" value="P:monoatomic ion transport"/>
    <property type="evidence" value="ECO:0007669"/>
    <property type="project" value="InterPro"/>
</dbReference>
<gene>
    <name evidence="4" type="ORF">C0Q70_00854</name>
</gene>
<accession>A0A2T7PXU3</accession>
<proteinExistence type="predicted"/>
<dbReference type="SUPFAM" id="SSF90112">
    <property type="entry name" value="Neurotransmitter-gated ion-channel transmembrane pore"/>
    <property type="match status" value="1"/>
</dbReference>
<comment type="caution">
    <text evidence="4">The sequence shown here is derived from an EMBL/GenBank/DDBJ whole genome shotgun (WGS) entry which is preliminary data.</text>
</comment>
<name>A0A2T7PXU3_POMCA</name>
<reference evidence="4 5" key="1">
    <citation type="submission" date="2018-04" db="EMBL/GenBank/DDBJ databases">
        <title>The genome of golden apple snail Pomacea canaliculata provides insight into stress tolerance and invasive adaptation.</title>
        <authorList>
            <person name="Liu C."/>
            <person name="Liu B."/>
            <person name="Ren Y."/>
            <person name="Zhang Y."/>
            <person name="Wang H."/>
            <person name="Li S."/>
            <person name="Jiang F."/>
            <person name="Yin L."/>
            <person name="Zhang G."/>
            <person name="Qian W."/>
            <person name="Fan W."/>
        </authorList>
    </citation>
    <scope>NUCLEOTIDE SEQUENCE [LARGE SCALE GENOMIC DNA]</scope>
    <source>
        <strain evidence="4">SZHN2017</strain>
        <tissue evidence="4">Muscle</tissue>
    </source>
</reference>
<evidence type="ECO:0000259" key="3">
    <source>
        <dbReference type="Pfam" id="PF02932"/>
    </source>
</evidence>
<sequence>MPRPLYPTLTVWQRPLMRHRPTCCSRRVAFKGQVRIKKIKKQKIGRKEKRKRKGIKEREVVYDGFVDHTALGLGRRGEKESALEMMKITLNHLSYRAYYCLNMVLITLSTLLSVVVVNLYFHGSRTNVPRLFKKIMVDVFAYVFCMRAQLISPKEAAAANSATVYATNARDRRLADIKYDRVGMSEQQGDTQRQYATTNGNPGIPSVSESDVPPEVMSNLLPQFFSLEWEVKEIRRHLKCIAERMADKEEGEKKAREWKVVALVLDRLFFFLYLAVLVVSAFTLFETRLLQSEAVNDGLGQT</sequence>
<feature type="transmembrane region" description="Helical" evidence="2">
    <location>
        <begin position="260"/>
        <end position="285"/>
    </location>
</feature>
<evidence type="ECO:0000256" key="2">
    <source>
        <dbReference type="SAM" id="Phobius"/>
    </source>
</evidence>
<keyword evidence="2" id="KW-0472">Membrane</keyword>
<dbReference type="InterPro" id="IPR036719">
    <property type="entry name" value="Neuro-gated_channel_TM_sf"/>
</dbReference>
<dbReference type="InterPro" id="IPR038050">
    <property type="entry name" value="Neuro_actylchol_rec"/>
</dbReference>